<evidence type="ECO:0000313" key="3">
    <source>
        <dbReference type="Proteomes" id="UP000494106"/>
    </source>
</evidence>
<dbReference type="AlphaFoldDB" id="A0A8S1A505"/>
<comment type="caution">
    <text evidence="2">The sequence shown here is derived from an EMBL/GenBank/DDBJ whole genome shotgun (WGS) entry which is preliminary data.</text>
</comment>
<gene>
    <name evidence="2" type="ORF">APLA_LOCUS7781</name>
</gene>
<protein>
    <submittedName>
        <fullName evidence="2">Uncharacterized protein</fullName>
    </submittedName>
</protein>
<organism evidence="2 3">
    <name type="scientific">Arctia plantaginis</name>
    <name type="common">Wood tiger moth</name>
    <name type="synonym">Phalaena plantaginis</name>
    <dbReference type="NCBI Taxonomy" id="874455"/>
    <lineage>
        <taxon>Eukaryota</taxon>
        <taxon>Metazoa</taxon>
        <taxon>Ecdysozoa</taxon>
        <taxon>Arthropoda</taxon>
        <taxon>Hexapoda</taxon>
        <taxon>Insecta</taxon>
        <taxon>Pterygota</taxon>
        <taxon>Neoptera</taxon>
        <taxon>Endopterygota</taxon>
        <taxon>Lepidoptera</taxon>
        <taxon>Glossata</taxon>
        <taxon>Ditrysia</taxon>
        <taxon>Noctuoidea</taxon>
        <taxon>Erebidae</taxon>
        <taxon>Arctiinae</taxon>
        <taxon>Arctia</taxon>
    </lineage>
</organism>
<feature type="chain" id="PRO_5035836512" evidence="1">
    <location>
        <begin position="19"/>
        <end position="123"/>
    </location>
</feature>
<dbReference type="Proteomes" id="UP000494106">
    <property type="component" value="Unassembled WGS sequence"/>
</dbReference>
<feature type="signal peptide" evidence="1">
    <location>
        <begin position="1"/>
        <end position="18"/>
    </location>
</feature>
<proteinExistence type="predicted"/>
<name>A0A8S1A505_ARCPL</name>
<reference evidence="2 3" key="1">
    <citation type="submission" date="2020-04" db="EMBL/GenBank/DDBJ databases">
        <authorList>
            <person name="Wallbank WR R."/>
            <person name="Pardo Diaz C."/>
            <person name="Kozak K."/>
            <person name="Martin S."/>
            <person name="Jiggins C."/>
            <person name="Moest M."/>
            <person name="Warren A I."/>
            <person name="Byers J.R.P. K."/>
            <person name="Montejo-Kovacevich G."/>
            <person name="Yen C E."/>
        </authorList>
    </citation>
    <scope>NUCLEOTIDE SEQUENCE [LARGE SCALE GENOMIC DNA]</scope>
</reference>
<dbReference type="EMBL" id="CADEBC010000503">
    <property type="protein sequence ID" value="CAB3239461.1"/>
    <property type="molecule type" value="Genomic_DNA"/>
</dbReference>
<keyword evidence="3" id="KW-1185">Reference proteome</keyword>
<accession>A0A8S1A505</accession>
<evidence type="ECO:0000313" key="2">
    <source>
        <dbReference type="EMBL" id="CAB3239461.1"/>
    </source>
</evidence>
<evidence type="ECO:0000256" key="1">
    <source>
        <dbReference type="SAM" id="SignalP"/>
    </source>
</evidence>
<sequence length="123" mass="14240">MQYLSIVVLVALVSVAMCLPLESGVQDGEQKEVQSHSLQRRFVNPMFVFGSTADSGFRRMRTKREADDICEKLALCKLHARSRSNFVAAFELYFVNRENARQWDHHSRSLEDCETRFGDCYEE</sequence>
<keyword evidence="1" id="KW-0732">Signal</keyword>
<dbReference type="OrthoDB" id="7272008at2759"/>